<feature type="compositionally biased region" description="Low complexity" evidence="1">
    <location>
        <begin position="38"/>
        <end position="47"/>
    </location>
</feature>
<protein>
    <submittedName>
        <fullName evidence="2">Uncharacterized protein</fullName>
    </submittedName>
</protein>
<dbReference type="AlphaFoldDB" id="A0A0F7RU87"/>
<feature type="region of interest" description="Disordered" evidence="1">
    <location>
        <begin position="167"/>
        <end position="206"/>
    </location>
</feature>
<feature type="compositionally biased region" description="Low complexity" evidence="1">
    <location>
        <begin position="497"/>
        <end position="510"/>
    </location>
</feature>
<feature type="compositionally biased region" description="Low complexity" evidence="1">
    <location>
        <begin position="752"/>
        <end position="762"/>
    </location>
</feature>
<evidence type="ECO:0000313" key="4">
    <source>
        <dbReference type="Proteomes" id="UP000242770"/>
    </source>
</evidence>
<evidence type="ECO:0000313" key="3">
    <source>
        <dbReference type="EMBL" id="CDU26342.1"/>
    </source>
</evidence>
<feature type="compositionally biased region" description="Low complexity" evidence="1">
    <location>
        <begin position="258"/>
        <end position="287"/>
    </location>
</feature>
<feature type="compositionally biased region" description="Polar residues" evidence="1">
    <location>
        <begin position="1"/>
        <end position="10"/>
    </location>
</feature>
<feature type="region of interest" description="Disordered" evidence="1">
    <location>
        <begin position="1"/>
        <end position="104"/>
    </location>
</feature>
<gene>
    <name evidence="2" type="primary">SSCI43160.1</name>
    <name evidence="3" type="ORF">SPSC_06536</name>
</gene>
<dbReference type="EMBL" id="LK056694">
    <property type="protein sequence ID" value="CDU26342.1"/>
    <property type="molecule type" value="Genomic_DNA"/>
</dbReference>
<sequence length="783" mass="84059">MHHPSVTSIPSRDRLYHPHLPRSASSSTTTCPDLLHPSSDASGSGSSYNTDSNHFSNHSISPYADSRAGPVTAFSSSSHRTRYQFSSDNDTAIPNHPPSSADSRFDSLQDLLERAGYKETRVVTPDRQSLAGMFAKKLATPPRKPRLVDDFSSDSPSLAASELRRAIQKSAAAGRSTPKPSATSKSLPSRNYKLSDRNDPPSVPPLPNAPALSAGWFSNIWLFGPGTIFDDASNPASTSDSSKDIGNHDAPQQDELVSTSLASTTASTSASTTARAPPTAAKRTATKNPVWTASVAYRSAKSRTAPVRKSAAISSDVLNSDAAAEEAWKALHNGGSNATAKRRPGLVDAFSSPTKKSVGSGKARETNGSPSRQRKWGQERAAWRESLGDLQAMMDQSRMRREAATVVENTASATSGDNGDDASSSGRAYDTDPAPIAARSDDDAVAKLLSGPALPFLSTDPAVAPRNASCTRPTHLSMRRMKSVEVLSKIMRERRTVTTTSSTDDSPLSSQNSRTSFEVDMQSGQISPTLEKRSTPPRLTVSSPRGISSPKELALEGQEFEPMSWSPSKCEGAIIIPNRRVQKKPRSKLRHVSSGSDLRSAAAAEGLKIRRGRSKSRTADSPSKTTTRGPVAALTRDSVGTLSRGTQVAALRTNVNVFDSDGAEPIDDSPTRRTSHRILALSHAPNQHPTRDEDDIFRPTIKKKDFSARITRTSKIMRLIDEAENIPSIASIITNEAPRPIAHPRPTPTDNSESAGLSSSLSRKSRQRMHTITRVLGQKQPAS</sequence>
<evidence type="ECO:0000256" key="1">
    <source>
        <dbReference type="SAM" id="MobiDB-lite"/>
    </source>
</evidence>
<feature type="compositionally biased region" description="Basic residues" evidence="1">
    <location>
        <begin position="580"/>
        <end position="591"/>
    </location>
</feature>
<feature type="compositionally biased region" description="Polar residues" evidence="1">
    <location>
        <begin position="511"/>
        <end position="528"/>
    </location>
</feature>
<accession>A0A0F7RU87</accession>
<feature type="compositionally biased region" description="Polar residues" evidence="1">
    <location>
        <begin position="48"/>
        <end position="60"/>
    </location>
</feature>
<dbReference type="OrthoDB" id="2536714at2759"/>
<name>A0A0F7RU87_9BASI</name>
<feature type="compositionally biased region" description="Low complexity" evidence="1">
    <location>
        <begin position="411"/>
        <end position="426"/>
    </location>
</feature>
<evidence type="ECO:0000313" key="2">
    <source>
        <dbReference type="EMBL" id="CDS00436.1"/>
    </source>
</evidence>
<feature type="region of interest" description="Disordered" evidence="1">
    <location>
        <begin position="396"/>
        <end position="437"/>
    </location>
</feature>
<feature type="region of interest" description="Disordered" evidence="1">
    <location>
        <begin position="579"/>
        <end position="632"/>
    </location>
</feature>
<feature type="compositionally biased region" description="Polar residues" evidence="1">
    <location>
        <begin position="73"/>
        <end position="102"/>
    </location>
</feature>
<feature type="region of interest" description="Disordered" evidence="1">
    <location>
        <begin position="493"/>
        <end position="551"/>
    </location>
</feature>
<feature type="compositionally biased region" description="Polar residues" evidence="1">
    <location>
        <begin position="178"/>
        <end position="189"/>
    </location>
</feature>
<feature type="region of interest" description="Disordered" evidence="1">
    <location>
        <begin position="232"/>
        <end position="287"/>
    </location>
</feature>
<organism evidence="2 4">
    <name type="scientific">Sporisorium scitamineum</name>
    <dbReference type="NCBI Taxonomy" id="49012"/>
    <lineage>
        <taxon>Eukaryota</taxon>
        <taxon>Fungi</taxon>
        <taxon>Dikarya</taxon>
        <taxon>Basidiomycota</taxon>
        <taxon>Ustilaginomycotina</taxon>
        <taxon>Ustilaginomycetes</taxon>
        <taxon>Ustilaginales</taxon>
        <taxon>Ustilaginaceae</taxon>
        <taxon>Sporisorium</taxon>
    </lineage>
</organism>
<feature type="region of interest" description="Disordered" evidence="1">
    <location>
        <begin position="334"/>
        <end position="380"/>
    </location>
</feature>
<dbReference type="Proteomes" id="UP000242770">
    <property type="component" value="Unassembled WGS sequence"/>
</dbReference>
<proteinExistence type="predicted"/>
<keyword evidence="4" id="KW-1185">Reference proteome</keyword>
<reference evidence="2" key="1">
    <citation type="submission" date="2014-06" db="EMBL/GenBank/DDBJ databases">
        <authorList>
            <person name="Berkman J.Paul."/>
        </authorList>
    </citation>
    <scope>NUCLEOTIDE SEQUENCE [LARGE SCALE GENOMIC DNA]</scope>
</reference>
<feature type="compositionally biased region" description="Polar residues" evidence="1">
    <location>
        <begin position="619"/>
        <end position="628"/>
    </location>
</feature>
<reference evidence="4" key="2">
    <citation type="submission" date="2014-06" db="EMBL/GenBank/DDBJ databases">
        <authorList>
            <person name="Berkman P.J."/>
        </authorList>
    </citation>
    <scope>NUCLEOTIDE SEQUENCE [LARGE SCALE GENOMIC DNA]</scope>
</reference>
<feature type="region of interest" description="Disordered" evidence="1">
    <location>
        <begin position="735"/>
        <end position="783"/>
    </location>
</feature>
<reference evidence="3" key="3">
    <citation type="submission" date="2014-06" db="EMBL/GenBank/DDBJ databases">
        <authorList>
            <person name="Ju J."/>
            <person name="Zhang J."/>
        </authorList>
    </citation>
    <scope>NUCLEOTIDE SEQUENCE</scope>
    <source>
        <strain evidence="3">SscI8</strain>
    </source>
</reference>
<dbReference type="EMBL" id="CCFA01002581">
    <property type="protein sequence ID" value="CDS00436.1"/>
    <property type="molecule type" value="Genomic_DNA"/>
</dbReference>